<organism evidence="3 4">
    <name type="scientific">Vitis vinifera</name>
    <name type="common">Grape</name>
    <dbReference type="NCBI Taxonomy" id="29760"/>
    <lineage>
        <taxon>Eukaryota</taxon>
        <taxon>Viridiplantae</taxon>
        <taxon>Streptophyta</taxon>
        <taxon>Embryophyta</taxon>
        <taxon>Tracheophyta</taxon>
        <taxon>Spermatophyta</taxon>
        <taxon>Magnoliopsida</taxon>
        <taxon>eudicotyledons</taxon>
        <taxon>Gunneridae</taxon>
        <taxon>Pentapetalae</taxon>
        <taxon>rosids</taxon>
        <taxon>Vitales</taxon>
        <taxon>Vitaceae</taxon>
        <taxon>Viteae</taxon>
        <taxon>Vitis</taxon>
    </lineage>
</organism>
<dbReference type="Gene3D" id="3.30.420.10">
    <property type="entry name" value="Ribonuclease H-like superfamily/Ribonuclease H"/>
    <property type="match status" value="1"/>
</dbReference>
<dbReference type="SUPFAM" id="SSF53098">
    <property type="entry name" value="Ribonuclease H-like"/>
    <property type="match status" value="1"/>
</dbReference>
<dbReference type="PANTHER" id="PTHR35317">
    <property type="entry name" value="OS04G0629600 PROTEIN"/>
    <property type="match status" value="1"/>
</dbReference>
<dbReference type="GO" id="GO:0003676">
    <property type="term" value="F:nucleic acid binding"/>
    <property type="evidence" value="ECO:0007669"/>
    <property type="project" value="InterPro"/>
</dbReference>
<proteinExistence type="predicted"/>
<keyword evidence="1" id="KW-0812">Transmembrane</keyword>
<keyword evidence="1" id="KW-1133">Transmembrane helix</keyword>
<dbReference type="Pfam" id="PF22936">
    <property type="entry name" value="Pol_BBD"/>
    <property type="match status" value="1"/>
</dbReference>
<protein>
    <submittedName>
        <fullName evidence="3">Copia protein</fullName>
    </submittedName>
</protein>
<dbReference type="AlphaFoldDB" id="A0A438DGY6"/>
<dbReference type="InterPro" id="IPR054722">
    <property type="entry name" value="PolX-like_BBD"/>
</dbReference>
<dbReference type="PROSITE" id="PS50994">
    <property type="entry name" value="INTEGRASE"/>
    <property type="match status" value="1"/>
</dbReference>
<keyword evidence="1" id="KW-0472">Membrane</keyword>
<feature type="domain" description="Integrase catalytic" evidence="2">
    <location>
        <begin position="248"/>
        <end position="428"/>
    </location>
</feature>
<dbReference type="PANTHER" id="PTHR35317:SF11">
    <property type="entry name" value="CCHC-TYPE DOMAIN-CONTAINING PROTEIN"/>
    <property type="match status" value="1"/>
</dbReference>
<accession>A0A438DGY6</accession>
<evidence type="ECO:0000256" key="1">
    <source>
        <dbReference type="SAM" id="Phobius"/>
    </source>
</evidence>
<name>A0A438DGY6_VITVI</name>
<dbReference type="InterPro" id="IPR012337">
    <property type="entry name" value="RNaseH-like_sf"/>
</dbReference>
<dbReference type="GO" id="GO:0015074">
    <property type="term" value="P:DNA integration"/>
    <property type="evidence" value="ECO:0007669"/>
    <property type="project" value="InterPro"/>
</dbReference>
<evidence type="ECO:0000313" key="3">
    <source>
        <dbReference type="EMBL" id="RVW34744.1"/>
    </source>
</evidence>
<dbReference type="EMBL" id="QGNW01001626">
    <property type="protein sequence ID" value="RVW34744.1"/>
    <property type="molecule type" value="Genomic_DNA"/>
</dbReference>
<evidence type="ECO:0000259" key="2">
    <source>
        <dbReference type="PROSITE" id="PS50994"/>
    </source>
</evidence>
<dbReference type="InterPro" id="IPR036397">
    <property type="entry name" value="RNaseH_sf"/>
</dbReference>
<dbReference type="InterPro" id="IPR001584">
    <property type="entry name" value="Integrase_cat-core"/>
</dbReference>
<comment type="caution">
    <text evidence="3">The sequence shown here is derived from an EMBL/GenBank/DDBJ whole genome shotgun (WGS) entry which is preliminary data.</text>
</comment>
<dbReference type="Proteomes" id="UP000288805">
    <property type="component" value="Unassembled WGS sequence"/>
</dbReference>
<reference evidence="3 4" key="1">
    <citation type="journal article" date="2018" name="PLoS Genet.">
        <title>Population sequencing reveals clonal diversity and ancestral inbreeding in the grapevine cultivar Chardonnay.</title>
        <authorList>
            <person name="Roach M.J."/>
            <person name="Johnson D.L."/>
            <person name="Bohlmann J."/>
            <person name="van Vuuren H.J."/>
            <person name="Jones S.J."/>
            <person name="Pretorius I.S."/>
            <person name="Schmidt S.A."/>
            <person name="Borneman A.R."/>
        </authorList>
    </citation>
    <scope>NUCLEOTIDE SEQUENCE [LARGE SCALE GENOMIC DNA]</scope>
    <source>
        <strain evidence="4">cv. Chardonnay</strain>
        <tissue evidence="3">Leaf</tissue>
    </source>
</reference>
<dbReference type="Pfam" id="PF14223">
    <property type="entry name" value="Retrotran_gag_2"/>
    <property type="match status" value="1"/>
</dbReference>
<feature type="transmembrane region" description="Helical" evidence="1">
    <location>
        <begin position="426"/>
        <end position="446"/>
    </location>
</feature>
<evidence type="ECO:0000313" key="4">
    <source>
        <dbReference type="Proteomes" id="UP000288805"/>
    </source>
</evidence>
<gene>
    <name evidence="3" type="primary">GIP_304</name>
    <name evidence="3" type="ORF">CK203_111351</name>
</gene>
<sequence length="478" mass="54808">MTSKASLNALAPPVFDGINYQVWAVRMEAYLDASDLWEAISEEYEVPPLFDNPTMAQIKLHNERRQRKSKAKSSLFATVSSTIFTRIMTLKTANEIWNFLKKEYEGNERVKGMQVLNLIREFEMQRMKESETIKDYSDRLLSIVNKVRLLENSKDVSSITLAELLNALQAQEQRRLMRQEGSVEGAFQAISQYKKDMQSINNSSNNTQKFPPWHVERICKSQQQQGEVKAAVEELQNEELFVVSCFATNNCPETWLIDSGCTNHMTYDQGLFKELDKIVTSKVRIENGAYLAVKGKGTVAIEGHTDYKVLLEDNHCMIADAQGREKNDLGKGLPELEVKPPTCVAYRTPSLNGSIEHQLTTPYTPQQNGVVERKNRTLMEMTRCLLHDKGLPKKFWAKAAYTSVFLLNRLPTKALQQKTPFEACSWYVYIAGIIWFITLTNPWVIIPKNLEKDTPMWVYGIDLMPRYKSQKMQDMTCP</sequence>